<reference evidence="7 8" key="1">
    <citation type="submission" date="2018-09" db="EMBL/GenBank/DDBJ databases">
        <authorList>
            <person name="Postec A."/>
        </authorList>
    </citation>
    <scope>NUCLEOTIDE SEQUENCE [LARGE SCALE GENOMIC DNA]</scope>
    <source>
        <strain evidence="7">70B-A</strain>
    </source>
</reference>
<evidence type="ECO:0000259" key="6">
    <source>
        <dbReference type="PROSITE" id="PS50995"/>
    </source>
</evidence>
<dbReference type="SMART" id="SM00347">
    <property type="entry name" value="HTH_MARR"/>
    <property type="match status" value="1"/>
</dbReference>
<dbReference type="InterPro" id="IPR036388">
    <property type="entry name" value="WH-like_DNA-bd_sf"/>
</dbReference>
<name>A0A3P7PFW4_9FIRM</name>
<keyword evidence="8" id="KW-1185">Reference proteome</keyword>
<evidence type="ECO:0000256" key="5">
    <source>
        <dbReference type="ARBA" id="ARBA00023163"/>
    </source>
</evidence>
<dbReference type="PANTHER" id="PTHR33164">
    <property type="entry name" value="TRANSCRIPTIONAL REGULATOR, MARR FAMILY"/>
    <property type="match status" value="1"/>
</dbReference>
<comment type="subcellular location">
    <subcellularLocation>
        <location evidence="1">Cytoplasm</location>
    </subcellularLocation>
</comment>
<dbReference type="PROSITE" id="PS50995">
    <property type="entry name" value="HTH_MARR_2"/>
    <property type="match status" value="1"/>
</dbReference>
<dbReference type="GO" id="GO:0006950">
    <property type="term" value="P:response to stress"/>
    <property type="evidence" value="ECO:0007669"/>
    <property type="project" value="TreeGrafter"/>
</dbReference>
<dbReference type="InterPro" id="IPR039422">
    <property type="entry name" value="MarR/SlyA-like"/>
</dbReference>
<proteinExistence type="predicted"/>
<dbReference type="AlphaFoldDB" id="A0A3P7PFW4"/>
<sequence length="152" mass="18195">MKEGIPLSEFGLNEHLCFQLYQASRAMTRLYKEVLKPYQLTYPQYIVMVLLWEHDRLSFKEISKALHLKTGTLSPLLKRLEKDGWIRRKHNSNDDRMIEVYLSKKGIAYREEGILIPCETLKRLKYNQETYDFYLETAKKLSMHLHEIEKMP</sequence>
<dbReference type="InterPro" id="IPR036390">
    <property type="entry name" value="WH_DNA-bd_sf"/>
</dbReference>
<evidence type="ECO:0000313" key="7">
    <source>
        <dbReference type="EMBL" id="VDN47788.1"/>
    </source>
</evidence>
<dbReference type="PANTHER" id="PTHR33164:SF5">
    <property type="entry name" value="ORGANIC HYDROPEROXIDE RESISTANCE TRANSCRIPTIONAL REGULATOR"/>
    <property type="match status" value="1"/>
</dbReference>
<dbReference type="EMBL" id="LR130778">
    <property type="protein sequence ID" value="VDN47788.1"/>
    <property type="molecule type" value="Genomic_DNA"/>
</dbReference>
<keyword evidence="3" id="KW-0805">Transcription regulation</keyword>
<dbReference type="Proteomes" id="UP000279029">
    <property type="component" value="Chromosome"/>
</dbReference>
<dbReference type="GO" id="GO:0005737">
    <property type="term" value="C:cytoplasm"/>
    <property type="evidence" value="ECO:0007669"/>
    <property type="project" value="UniProtKB-SubCell"/>
</dbReference>
<evidence type="ECO:0000256" key="1">
    <source>
        <dbReference type="ARBA" id="ARBA00004496"/>
    </source>
</evidence>
<dbReference type="InterPro" id="IPR000835">
    <property type="entry name" value="HTH_MarR-typ"/>
</dbReference>
<evidence type="ECO:0000256" key="2">
    <source>
        <dbReference type="ARBA" id="ARBA00022490"/>
    </source>
</evidence>
<dbReference type="PRINTS" id="PR00598">
    <property type="entry name" value="HTHMARR"/>
</dbReference>
<accession>A0A3P7PFW4</accession>
<protein>
    <submittedName>
        <fullName evidence="7">MarR family transcriptional regulator</fullName>
    </submittedName>
</protein>
<dbReference type="Pfam" id="PF22381">
    <property type="entry name" value="Staph_reg_Sar_Rot"/>
    <property type="match status" value="1"/>
</dbReference>
<keyword evidence="5" id="KW-0804">Transcription</keyword>
<evidence type="ECO:0000256" key="3">
    <source>
        <dbReference type="ARBA" id="ARBA00023015"/>
    </source>
</evidence>
<dbReference type="GO" id="GO:0003700">
    <property type="term" value="F:DNA-binding transcription factor activity"/>
    <property type="evidence" value="ECO:0007669"/>
    <property type="project" value="InterPro"/>
</dbReference>
<dbReference type="GO" id="GO:0003677">
    <property type="term" value="F:DNA binding"/>
    <property type="evidence" value="ECO:0007669"/>
    <property type="project" value="UniProtKB-KW"/>
</dbReference>
<keyword evidence="2" id="KW-0963">Cytoplasm</keyword>
<dbReference type="OrthoDB" id="9806864at2"/>
<evidence type="ECO:0000256" key="4">
    <source>
        <dbReference type="ARBA" id="ARBA00023125"/>
    </source>
</evidence>
<dbReference type="RefSeq" id="WP_125137038.1">
    <property type="nucleotide sequence ID" value="NZ_LR130778.1"/>
</dbReference>
<evidence type="ECO:0000313" key="8">
    <source>
        <dbReference type="Proteomes" id="UP000279029"/>
    </source>
</evidence>
<gene>
    <name evidence="7" type="ORF">PATL70BA_1897</name>
</gene>
<dbReference type="SUPFAM" id="SSF46785">
    <property type="entry name" value="Winged helix' DNA-binding domain"/>
    <property type="match status" value="1"/>
</dbReference>
<dbReference type="Gene3D" id="1.10.10.10">
    <property type="entry name" value="Winged helix-like DNA-binding domain superfamily/Winged helix DNA-binding domain"/>
    <property type="match status" value="1"/>
</dbReference>
<dbReference type="KEGG" id="cbar:PATL70BA_1897"/>
<feature type="domain" description="HTH marR-type" evidence="6">
    <location>
        <begin position="13"/>
        <end position="152"/>
    </location>
</feature>
<organism evidence="7 8">
    <name type="scientific">Petrocella atlantisensis</name>
    <dbReference type="NCBI Taxonomy" id="2173034"/>
    <lineage>
        <taxon>Bacteria</taxon>
        <taxon>Bacillati</taxon>
        <taxon>Bacillota</taxon>
        <taxon>Clostridia</taxon>
        <taxon>Lachnospirales</taxon>
        <taxon>Vallitaleaceae</taxon>
        <taxon>Petrocella</taxon>
    </lineage>
</organism>
<keyword evidence="4" id="KW-0238">DNA-binding</keyword>
<dbReference type="InterPro" id="IPR055166">
    <property type="entry name" value="Transc_reg_Sar_Rot_HTH"/>
</dbReference>